<dbReference type="EMBL" id="BSRX01000013">
    <property type="protein sequence ID" value="GLW54559.1"/>
    <property type="molecule type" value="Genomic_DNA"/>
</dbReference>
<dbReference type="OrthoDB" id="4172769at2"/>
<gene>
    <name evidence="2" type="ORF">Kpho01_25700</name>
</gene>
<protein>
    <recommendedName>
        <fullName evidence="1">Ricin B lectin domain-containing protein</fullName>
    </recommendedName>
</protein>
<dbReference type="AlphaFoldDB" id="A0A9W6PGJ7"/>
<dbReference type="InterPro" id="IPR000772">
    <property type="entry name" value="Ricin_B_lectin"/>
</dbReference>
<dbReference type="PROSITE" id="PS50231">
    <property type="entry name" value="RICIN_B_LECTIN"/>
    <property type="match status" value="1"/>
</dbReference>
<comment type="caution">
    <text evidence="2">The sequence shown here is derived from an EMBL/GenBank/DDBJ whole genome shotgun (WGS) entry which is preliminary data.</text>
</comment>
<feature type="domain" description="Ricin B lectin" evidence="1">
    <location>
        <begin position="37"/>
        <end position="173"/>
    </location>
</feature>
<sequence>MPPGERRVSAEIGVPFLKIGTDDVGSLFRRRARKPLGPFLVVSVSSGLALDTALRTTHDSHPHLWPVHGQPHQLWLLRPTGHAGEHHLVSAANNLLLDGSGVPDTEPVRMRDRHGTDAAWQRWRVVPVNGGRAHRIENVGTGLVLNCPRSGAARTPVSLRTPHGGENQTWLLAAPFTALSED</sequence>
<dbReference type="SUPFAM" id="SSF50370">
    <property type="entry name" value="Ricin B-like lectins"/>
    <property type="match status" value="1"/>
</dbReference>
<dbReference type="Pfam" id="PF14200">
    <property type="entry name" value="RicinB_lectin_2"/>
    <property type="match status" value="2"/>
</dbReference>
<name>A0A9W6PGJ7_9ACTN</name>
<dbReference type="Proteomes" id="UP001165143">
    <property type="component" value="Unassembled WGS sequence"/>
</dbReference>
<evidence type="ECO:0000259" key="1">
    <source>
        <dbReference type="SMART" id="SM00458"/>
    </source>
</evidence>
<organism evidence="2 3">
    <name type="scientific">Kitasatospora phosalacinea</name>
    <dbReference type="NCBI Taxonomy" id="2065"/>
    <lineage>
        <taxon>Bacteria</taxon>
        <taxon>Bacillati</taxon>
        <taxon>Actinomycetota</taxon>
        <taxon>Actinomycetes</taxon>
        <taxon>Kitasatosporales</taxon>
        <taxon>Streptomycetaceae</taxon>
        <taxon>Kitasatospora</taxon>
    </lineage>
</organism>
<dbReference type="RefSeq" id="WP_033254322.1">
    <property type="nucleotide sequence ID" value="NZ_BSRX01000013.1"/>
</dbReference>
<accession>A0A9W6PGJ7</accession>
<reference evidence="2" key="1">
    <citation type="submission" date="2023-02" db="EMBL/GenBank/DDBJ databases">
        <title>Kitasatospora phosalacinea NBRC 14362.</title>
        <authorList>
            <person name="Ichikawa N."/>
            <person name="Sato H."/>
            <person name="Tonouchi N."/>
        </authorList>
    </citation>
    <scope>NUCLEOTIDE SEQUENCE</scope>
    <source>
        <strain evidence="2">NBRC 14362</strain>
    </source>
</reference>
<dbReference type="Gene3D" id="2.80.10.50">
    <property type="match status" value="1"/>
</dbReference>
<evidence type="ECO:0000313" key="3">
    <source>
        <dbReference type="Proteomes" id="UP001165143"/>
    </source>
</evidence>
<evidence type="ECO:0000313" key="2">
    <source>
        <dbReference type="EMBL" id="GLW54559.1"/>
    </source>
</evidence>
<proteinExistence type="predicted"/>
<dbReference type="SMART" id="SM00458">
    <property type="entry name" value="RICIN"/>
    <property type="match status" value="1"/>
</dbReference>
<dbReference type="InterPro" id="IPR035992">
    <property type="entry name" value="Ricin_B-like_lectins"/>
</dbReference>
<dbReference type="CDD" id="cd00161">
    <property type="entry name" value="beta-trefoil_Ricin-like"/>
    <property type="match status" value="1"/>
</dbReference>